<dbReference type="Ensembl" id="ENSSMAT00000045913.1">
    <property type="protein sequence ID" value="ENSSMAP00000047341.1"/>
    <property type="gene ID" value="ENSSMAG00000028461.1"/>
</dbReference>
<reference evidence="2" key="2">
    <citation type="submission" date="2025-08" db="UniProtKB">
        <authorList>
            <consortium name="Ensembl"/>
        </authorList>
    </citation>
    <scope>IDENTIFICATION</scope>
</reference>
<keyword evidence="1" id="KW-1133">Transmembrane helix</keyword>
<feature type="transmembrane region" description="Helical" evidence="1">
    <location>
        <begin position="6"/>
        <end position="34"/>
    </location>
</feature>
<reference evidence="2" key="1">
    <citation type="submission" date="2023-05" db="EMBL/GenBank/DDBJ databases">
        <title>High-quality long-read genome of Scophthalmus maximus.</title>
        <authorList>
            <person name="Lien S."/>
            <person name="Martinez P."/>
        </authorList>
    </citation>
    <scope>NUCLEOTIDE SEQUENCE [LARGE SCALE GENOMIC DNA]</scope>
</reference>
<keyword evidence="1" id="KW-0812">Transmembrane</keyword>
<evidence type="ECO:0000256" key="1">
    <source>
        <dbReference type="SAM" id="Phobius"/>
    </source>
</evidence>
<dbReference type="PANTHER" id="PTHR16214">
    <property type="entry name" value="TRANSMEMBRANE PROTEIN 260"/>
    <property type="match status" value="1"/>
</dbReference>
<sequence length="231" mass="26448">RYFWIAHWGALCCGLGLCNQHTLVLYILVVIPWVLHRLYSHKELSLCGLVSLGVCFFAGFLPYIYLPISSYLNTARWSWGDQTTLSGLLTHLLRAEYGTFSTELSSCHDASRSYQERMMCILDFHKSCWCVLGNCCLTCRSVSWLLTAMLVVYSLFFAWRANLDISRPLLLGVVERFWLQSDAAVCVLAGLGLRQTHTELERRLGFGRVWKTTSWVLTVALLAQMMHTNHR</sequence>
<evidence type="ECO:0000313" key="3">
    <source>
        <dbReference type="Proteomes" id="UP000694558"/>
    </source>
</evidence>
<name>A0A8D3CJ83_SCOMX</name>
<dbReference type="PANTHER" id="PTHR16214:SF3">
    <property type="entry name" value="TRANSMEMBRANE PROTEIN 260"/>
    <property type="match status" value="1"/>
</dbReference>
<evidence type="ECO:0008006" key="4">
    <source>
        <dbReference type="Google" id="ProtNLM"/>
    </source>
</evidence>
<feature type="transmembrane region" description="Helical" evidence="1">
    <location>
        <begin position="141"/>
        <end position="159"/>
    </location>
</feature>
<proteinExistence type="predicted"/>
<dbReference type="GeneTree" id="ENSGT00390000013544"/>
<dbReference type="InterPro" id="IPR052724">
    <property type="entry name" value="GT117_domain-containing"/>
</dbReference>
<dbReference type="Proteomes" id="UP000694558">
    <property type="component" value="Chromosome 17"/>
</dbReference>
<keyword evidence="1" id="KW-0472">Membrane</keyword>
<accession>A0A8D3CJ83</accession>
<feature type="transmembrane region" description="Helical" evidence="1">
    <location>
        <begin position="46"/>
        <end position="66"/>
    </location>
</feature>
<organism evidence="2 3">
    <name type="scientific">Scophthalmus maximus</name>
    <name type="common">Turbot</name>
    <name type="synonym">Psetta maxima</name>
    <dbReference type="NCBI Taxonomy" id="52904"/>
    <lineage>
        <taxon>Eukaryota</taxon>
        <taxon>Metazoa</taxon>
        <taxon>Chordata</taxon>
        <taxon>Craniata</taxon>
        <taxon>Vertebrata</taxon>
        <taxon>Euteleostomi</taxon>
        <taxon>Actinopterygii</taxon>
        <taxon>Neopterygii</taxon>
        <taxon>Teleostei</taxon>
        <taxon>Neoteleostei</taxon>
        <taxon>Acanthomorphata</taxon>
        <taxon>Carangaria</taxon>
        <taxon>Pleuronectiformes</taxon>
        <taxon>Pleuronectoidei</taxon>
        <taxon>Scophthalmidae</taxon>
        <taxon>Scophthalmus</taxon>
    </lineage>
</organism>
<evidence type="ECO:0000313" key="2">
    <source>
        <dbReference type="Ensembl" id="ENSSMAP00000047341.1"/>
    </source>
</evidence>
<dbReference type="AlphaFoldDB" id="A0A8D3CJ83"/>
<protein>
    <recommendedName>
        <fullName evidence="4">Transmembrane protein 260</fullName>
    </recommendedName>
</protein>